<reference evidence="1 2" key="1">
    <citation type="submission" date="2019-07" db="EMBL/GenBank/DDBJ databases">
        <title>Genome sequencing of lignin-degrading bacterial isolates.</title>
        <authorList>
            <person name="Gladden J."/>
        </authorList>
    </citation>
    <scope>NUCLEOTIDE SEQUENCE [LARGE SCALE GENOMIC DNA]</scope>
    <source>
        <strain evidence="1 2">J11</strain>
    </source>
</reference>
<keyword evidence="2" id="KW-1185">Reference proteome</keyword>
<accession>A0A562BM41</accession>
<comment type="caution">
    <text evidence="1">The sequence shown here is derived from an EMBL/GenBank/DDBJ whole genome shotgun (WGS) entry which is preliminary data.</text>
</comment>
<evidence type="ECO:0000313" key="1">
    <source>
        <dbReference type="EMBL" id="TWG86256.1"/>
    </source>
</evidence>
<gene>
    <name evidence="1" type="ORF">L602_002100000450</name>
</gene>
<dbReference type="Proteomes" id="UP000318141">
    <property type="component" value="Unassembled WGS sequence"/>
</dbReference>
<dbReference type="AlphaFoldDB" id="A0A562BM41"/>
<sequence>MEPDPTLPCGGLRARKLPLERTVLTRGKATLATYIAAGSAHPTLVLCEVEQLRQSDLEPLEKLQAFCTRRHVLFAVVAPGEAARPMAETLQRWGIMVFLQPPSDDEIGAFIRLQRVLRNPAVWPGLG</sequence>
<dbReference type="OrthoDB" id="5416564at2"/>
<evidence type="ECO:0000313" key="2">
    <source>
        <dbReference type="Proteomes" id="UP000318141"/>
    </source>
</evidence>
<organism evidence="1 2">
    <name type="scientific">Cupriavidus gilardii J11</name>
    <dbReference type="NCBI Taxonomy" id="936133"/>
    <lineage>
        <taxon>Bacteria</taxon>
        <taxon>Pseudomonadati</taxon>
        <taxon>Pseudomonadota</taxon>
        <taxon>Betaproteobacteria</taxon>
        <taxon>Burkholderiales</taxon>
        <taxon>Burkholderiaceae</taxon>
        <taxon>Cupriavidus</taxon>
    </lineage>
</organism>
<proteinExistence type="predicted"/>
<protein>
    <submittedName>
        <fullName evidence="1">Uncharacterized protein</fullName>
    </submittedName>
</protein>
<name>A0A562BM41_9BURK</name>
<dbReference type="EMBL" id="VLJN01000014">
    <property type="protein sequence ID" value="TWG86256.1"/>
    <property type="molecule type" value="Genomic_DNA"/>
</dbReference>